<evidence type="ECO:0000256" key="4">
    <source>
        <dbReference type="ARBA" id="ARBA00023163"/>
    </source>
</evidence>
<dbReference type="PROSITE" id="PS01081">
    <property type="entry name" value="HTH_TETR_1"/>
    <property type="match status" value="1"/>
</dbReference>
<keyword evidence="4" id="KW-0804">Transcription</keyword>
<dbReference type="InterPro" id="IPR050109">
    <property type="entry name" value="HTH-type_TetR-like_transc_reg"/>
</dbReference>
<sequence>MARPSSSKSKQGTKSAGTPESGESGGNRDKRKALVERELMEKACILFAEKGYAGTSLTDIADSVGLTRGAIYYYFKNKEALLEALVQEVALMPLKEISEWKLTATGKPSERLKSFVRMRIMAVLQRGIQMRMIEVTEAALPPDLLRRHTEAKRNILSEYRAIIREGILAGEFRPVNDRYAAFGVIGIVNWTNYWFDEDRGASAEDVAEELAELAVQSLLTDESRRGRLNDPNQAIEVIQENLRHLSKLIRGEEKA</sequence>
<dbReference type="Pfam" id="PF00440">
    <property type="entry name" value="TetR_N"/>
    <property type="match status" value="1"/>
</dbReference>
<dbReference type="InterPro" id="IPR036271">
    <property type="entry name" value="Tet_transcr_reg_TetR-rel_C_sf"/>
</dbReference>
<dbReference type="PANTHER" id="PTHR30055:SF175">
    <property type="entry name" value="HTH-TYPE TRANSCRIPTIONAL REPRESSOR KSTR2"/>
    <property type="match status" value="1"/>
</dbReference>
<dbReference type="InterPro" id="IPR009057">
    <property type="entry name" value="Homeodomain-like_sf"/>
</dbReference>
<feature type="compositionally biased region" description="Polar residues" evidence="6">
    <location>
        <begin position="1"/>
        <end position="18"/>
    </location>
</feature>
<keyword evidence="1" id="KW-0678">Repressor</keyword>
<reference evidence="7 8" key="1">
    <citation type="submission" date="2018-05" db="EMBL/GenBank/DDBJ databases">
        <title>Genomic Encyclopedia of Type Strains, Phase IV (KMG-IV): sequencing the most valuable type-strain genomes for metagenomic binning, comparative biology and taxonomic classification.</title>
        <authorList>
            <person name="Goeker M."/>
        </authorList>
    </citation>
    <scope>NUCLEOTIDE SEQUENCE [LARGE SCALE GENOMIC DNA]</scope>
    <source>
        <strain evidence="7 8">DSM 6462</strain>
    </source>
</reference>
<feature type="DNA-binding region" description="H-T-H motif" evidence="5">
    <location>
        <begin position="56"/>
        <end position="75"/>
    </location>
</feature>
<dbReference type="Proteomes" id="UP000248021">
    <property type="component" value="Unassembled WGS sequence"/>
</dbReference>
<keyword evidence="8" id="KW-1185">Reference proteome</keyword>
<organism evidence="7 8">
    <name type="scientific">Chelatococcus asaccharovorans</name>
    <dbReference type="NCBI Taxonomy" id="28210"/>
    <lineage>
        <taxon>Bacteria</taxon>
        <taxon>Pseudomonadati</taxon>
        <taxon>Pseudomonadota</taxon>
        <taxon>Alphaproteobacteria</taxon>
        <taxon>Hyphomicrobiales</taxon>
        <taxon>Chelatococcaceae</taxon>
        <taxon>Chelatococcus</taxon>
    </lineage>
</organism>
<name>A0A2V3TWW1_9HYPH</name>
<protein>
    <submittedName>
        <fullName evidence="7">TetR family transcriptional regulator</fullName>
    </submittedName>
</protein>
<evidence type="ECO:0000256" key="3">
    <source>
        <dbReference type="ARBA" id="ARBA00023125"/>
    </source>
</evidence>
<evidence type="ECO:0000313" key="7">
    <source>
        <dbReference type="EMBL" id="PXW53667.1"/>
    </source>
</evidence>
<dbReference type="AlphaFoldDB" id="A0A2V3TWW1"/>
<evidence type="ECO:0000256" key="1">
    <source>
        <dbReference type="ARBA" id="ARBA00022491"/>
    </source>
</evidence>
<dbReference type="PROSITE" id="PS50977">
    <property type="entry name" value="HTH_TETR_2"/>
    <property type="match status" value="1"/>
</dbReference>
<evidence type="ECO:0000256" key="2">
    <source>
        <dbReference type="ARBA" id="ARBA00023015"/>
    </source>
</evidence>
<keyword evidence="3 5" id="KW-0238">DNA-binding</keyword>
<dbReference type="PANTHER" id="PTHR30055">
    <property type="entry name" value="HTH-TYPE TRANSCRIPTIONAL REGULATOR RUTR"/>
    <property type="match status" value="1"/>
</dbReference>
<dbReference type="GO" id="GO:0003700">
    <property type="term" value="F:DNA-binding transcription factor activity"/>
    <property type="evidence" value="ECO:0007669"/>
    <property type="project" value="TreeGrafter"/>
</dbReference>
<dbReference type="SUPFAM" id="SSF48498">
    <property type="entry name" value="Tetracyclin repressor-like, C-terminal domain"/>
    <property type="match status" value="1"/>
</dbReference>
<evidence type="ECO:0000256" key="6">
    <source>
        <dbReference type="SAM" id="MobiDB-lite"/>
    </source>
</evidence>
<evidence type="ECO:0000313" key="8">
    <source>
        <dbReference type="Proteomes" id="UP000248021"/>
    </source>
</evidence>
<dbReference type="SUPFAM" id="SSF46689">
    <property type="entry name" value="Homeodomain-like"/>
    <property type="match status" value="1"/>
</dbReference>
<dbReference type="GO" id="GO:0000976">
    <property type="term" value="F:transcription cis-regulatory region binding"/>
    <property type="evidence" value="ECO:0007669"/>
    <property type="project" value="TreeGrafter"/>
</dbReference>
<dbReference type="OrthoDB" id="9787680at2"/>
<dbReference type="Gene3D" id="1.10.10.60">
    <property type="entry name" value="Homeodomain-like"/>
    <property type="match status" value="1"/>
</dbReference>
<comment type="caution">
    <text evidence="7">The sequence shown here is derived from an EMBL/GenBank/DDBJ whole genome shotgun (WGS) entry which is preliminary data.</text>
</comment>
<dbReference type="InterPro" id="IPR001647">
    <property type="entry name" value="HTH_TetR"/>
</dbReference>
<proteinExistence type="predicted"/>
<dbReference type="Pfam" id="PF17932">
    <property type="entry name" value="TetR_C_24"/>
    <property type="match status" value="1"/>
</dbReference>
<evidence type="ECO:0000256" key="5">
    <source>
        <dbReference type="PROSITE-ProRule" id="PRU00335"/>
    </source>
</evidence>
<keyword evidence="2" id="KW-0805">Transcription regulation</keyword>
<dbReference type="EMBL" id="QJJK01000013">
    <property type="protein sequence ID" value="PXW53667.1"/>
    <property type="molecule type" value="Genomic_DNA"/>
</dbReference>
<gene>
    <name evidence="7" type="ORF">C7450_113155</name>
</gene>
<dbReference type="InterPro" id="IPR041490">
    <property type="entry name" value="KstR2_TetR_C"/>
</dbReference>
<dbReference type="InterPro" id="IPR023772">
    <property type="entry name" value="DNA-bd_HTH_TetR-type_CS"/>
</dbReference>
<dbReference type="RefSeq" id="WP_110377625.1">
    <property type="nucleotide sequence ID" value="NZ_CAKNFM010000006.1"/>
</dbReference>
<feature type="region of interest" description="Disordered" evidence="6">
    <location>
        <begin position="1"/>
        <end position="30"/>
    </location>
</feature>
<dbReference type="PRINTS" id="PR00455">
    <property type="entry name" value="HTHTETR"/>
</dbReference>
<accession>A0A2V3TWW1</accession>
<dbReference type="Gene3D" id="1.10.357.10">
    <property type="entry name" value="Tetracycline Repressor, domain 2"/>
    <property type="match status" value="1"/>
</dbReference>